<evidence type="ECO:0000313" key="2">
    <source>
        <dbReference type="Proteomes" id="UP000011223"/>
    </source>
</evidence>
<keyword evidence="2" id="KW-1185">Reference proteome</keyword>
<gene>
    <name evidence="1" type="ORF">D515_01513</name>
</gene>
<organism evidence="1 2">
    <name type="scientific">Grimontia indica</name>
    <dbReference type="NCBI Taxonomy" id="1056512"/>
    <lineage>
        <taxon>Bacteria</taxon>
        <taxon>Pseudomonadati</taxon>
        <taxon>Pseudomonadota</taxon>
        <taxon>Gammaproteobacteria</taxon>
        <taxon>Vibrionales</taxon>
        <taxon>Vibrionaceae</taxon>
        <taxon>Grimontia</taxon>
    </lineage>
</organism>
<accession>R1GTG3</accession>
<protein>
    <submittedName>
        <fullName evidence="1">Uncharacterized protein</fullName>
    </submittedName>
</protein>
<proteinExistence type="predicted"/>
<evidence type="ECO:0000313" key="1">
    <source>
        <dbReference type="EMBL" id="EOD79463.1"/>
    </source>
</evidence>
<dbReference type="AlphaFoldDB" id="R1GTG3"/>
<dbReference type="Proteomes" id="UP000011223">
    <property type="component" value="Unassembled WGS sequence"/>
</dbReference>
<reference evidence="1 2" key="1">
    <citation type="journal article" date="2014" name="PLoS ONE">
        <title>Grimontia indica AK16(T), sp. nov., Isolated from a Seawater Sample Reports the Presence of Pathogenic Genes Similar to Vibrio Genus.</title>
        <authorList>
            <person name="Singh A."/>
            <person name="Vaidya B."/>
            <person name="Khatri I."/>
            <person name="Srinivas T.N."/>
            <person name="Subramanian S."/>
            <person name="Korpole S."/>
            <person name="Pinnaka A.K."/>
        </authorList>
    </citation>
    <scope>NUCLEOTIDE SEQUENCE [LARGE SCALE GENOMIC DNA]</scope>
    <source>
        <strain evidence="1 2">AK16</strain>
    </source>
</reference>
<dbReference type="EMBL" id="ANFM02000019">
    <property type="protein sequence ID" value="EOD79463.1"/>
    <property type="molecule type" value="Genomic_DNA"/>
</dbReference>
<sequence length="62" mass="6813">MKFGALHGQRQSTFRVGRTPYGILPGVHLSHRAASFLHVGAGLMSHLSAVCETVVKLMKDYF</sequence>
<name>R1GTG3_9GAMM</name>
<comment type="caution">
    <text evidence="1">The sequence shown here is derived from an EMBL/GenBank/DDBJ whole genome shotgun (WGS) entry which is preliminary data.</text>
</comment>